<evidence type="ECO:0000256" key="1">
    <source>
        <dbReference type="SAM" id="MobiDB-lite"/>
    </source>
</evidence>
<gene>
    <name evidence="2" type="ORF">QR680_019113</name>
</gene>
<dbReference type="AlphaFoldDB" id="A0AA39HJZ2"/>
<accession>A0AA39HJZ2</accession>
<feature type="region of interest" description="Disordered" evidence="1">
    <location>
        <begin position="130"/>
        <end position="180"/>
    </location>
</feature>
<evidence type="ECO:0000313" key="3">
    <source>
        <dbReference type="Proteomes" id="UP001175271"/>
    </source>
</evidence>
<protein>
    <submittedName>
        <fullName evidence="2">Uncharacterized protein</fullName>
    </submittedName>
</protein>
<proteinExistence type="predicted"/>
<organism evidence="2 3">
    <name type="scientific">Steinernema hermaphroditum</name>
    <dbReference type="NCBI Taxonomy" id="289476"/>
    <lineage>
        <taxon>Eukaryota</taxon>
        <taxon>Metazoa</taxon>
        <taxon>Ecdysozoa</taxon>
        <taxon>Nematoda</taxon>
        <taxon>Chromadorea</taxon>
        <taxon>Rhabditida</taxon>
        <taxon>Tylenchina</taxon>
        <taxon>Panagrolaimomorpha</taxon>
        <taxon>Strongyloidoidea</taxon>
        <taxon>Steinernematidae</taxon>
        <taxon>Steinernema</taxon>
    </lineage>
</organism>
<dbReference type="Proteomes" id="UP001175271">
    <property type="component" value="Unassembled WGS sequence"/>
</dbReference>
<evidence type="ECO:0000313" key="2">
    <source>
        <dbReference type="EMBL" id="KAK0407275.1"/>
    </source>
</evidence>
<dbReference type="EMBL" id="JAUCMV010000004">
    <property type="protein sequence ID" value="KAK0407275.1"/>
    <property type="molecule type" value="Genomic_DNA"/>
</dbReference>
<keyword evidence="3" id="KW-1185">Reference proteome</keyword>
<reference evidence="2" key="1">
    <citation type="submission" date="2023-06" db="EMBL/GenBank/DDBJ databases">
        <title>Genomic analysis of the entomopathogenic nematode Steinernema hermaphroditum.</title>
        <authorList>
            <person name="Schwarz E.M."/>
            <person name="Heppert J.K."/>
            <person name="Baniya A."/>
            <person name="Schwartz H.T."/>
            <person name="Tan C.-H."/>
            <person name="Antoshechkin I."/>
            <person name="Sternberg P.W."/>
            <person name="Goodrich-Blair H."/>
            <person name="Dillman A.R."/>
        </authorList>
    </citation>
    <scope>NUCLEOTIDE SEQUENCE</scope>
    <source>
        <strain evidence="2">PS9179</strain>
        <tissue evidence="2">Whole animal</tissue>
    </source>
</reference>
<feature type="compositionally biased region" description="Polar residues" evidence="1">
    <location>
        <begin position="133"/>
        <end position="148"/>
    </location>
</feature>
<name>A0AA39HJZ2_9BILA</name>
<comment type="caution">
    <text evidence="2">The sequence shown here is derived from an EMBL/GenBank/DDBJ whole genome shotgun (WGS) entry which is preliminary data.</text>
</comment>
<sequence>MPSSIDSSLTAGLQLLDASSWHKQAAAPKLPPCGVVCPPTVLPHPPATCHWPALEWAALRRLPLAQFPNGAGDCNEVESPERQPPPAATAPTTTTAMFGFQDAGLLGQGLKEEPLVPGALRPSAHWTPAAMLDNTNNRDPVGNQQSHPSAEFPRETSPPPPSNDDNGAVFEPKAPSEADD</sequence>
<feature type="region of interest" description="Disordered" evidence="1">
    <location>
        <begin position="71"/>
        <end position="95"/>
    </location>
</feature>